<dbReference type="OrthoDB" id="9775975at2"/>
<keyword evidence="1" id="KW-0812">Transmembrane</keyword>
<feature type="transmembrane region" description="Helical" evidence="1">
    <location>
        <begin position="147"/>
        <end position="164"/>
    </location>
</feature>
<keyword evidence="3" id="KW-1185">Reference proteome</keyword>
<feature type="transmembrane region" description="Helical" evidence="1">
    <location>
        <begin position="200"/>
        <end position="220"/>
    </location>
</feature>
<keyword evidence="1" id="KW-0472">Membrane</keyword>
<evidence type="ECO:0008006" key="4">
    <source>
        <dbReference type="Google" id="ProtNLM"/>
    </source>
</evidence>
<dbReference type="Pfam" id="PF10129">
    <property type="entry name" value="OpgC_C"/>
    <property type="match status" value="1"/>
</dbReference>
<dbReference type="PANTHER" id="PTHR38592">
    <property type="entry name" value="BLL4819 PROTEIN"/>
    <property type="match status" value="1"/>
</dbReference>
<feature type="transmembrane region" description="Helical" evidence="1">
    <location>
        <begin position="272"/>
        <end position="296"/>
    </location>
</feature>
<gene>
    <name evidence="2" type="ORF">SAMN02745157_4204</name>
</gene>
<feature type="transmembrane region" description="Helical" evidence="1">
    <location>
        <begin position="169"/>
        <end position="188"/>
    </location>
</feature>
<feature type="transmembrane region" description="Helical" evidence="1">
    <location>
        <begin position="49"/>
        <end position="66"/>
    </location>
</feature>
<organism evidence="2 3">
    <name type="scientific">Kaistia soli DSM 19436</name>
    <dbReference type="NCBI Taxonomy" id="1122133"/>
    <lineage>
        <taxon>Bacteria</taxon>
        <taxon>Pseudomonadati</taxon>
        <taxon>Pseudomonadota</taxon>
        <taxon>Alphaproteobacteria</taxon>
        <taxon>Hyphomicrobiales</taxon>
        <taxon>Kaistiaceae</taxon>
        <taxon>Kaistia</taxon>
    </lineage>
</organism>
<dbReference type="AlphaFoldDB" id="A0A1M5JGX6"/>
<dbReference type="STRING" id="1122133.SAMN02745157_4204"/>
<protein>
    <recommendedName>
        <fullName evidence="4">OpgC protein</fullName>
    </recommendedName>
</protein>
<feature type="transmembrane region" description="Helical" evidence="1">
    <location>
        <begin position="348"/>
        <end position="369"/>
    </location>
</feature>
<feature type="transmembrane region" description="Helical" evidence="1">
    <location>
        <begin position="232"/>
        <end position="252"/>
    </location>
</feature>
<sequence length="398" mass="44140">MDTAISGKMPRDYRIDFFRGLALISIFVNHIPGNWFSNFTHRNFGLSDAAEVFVLLAGISAALAYYPRFVNGQAGLSVAQIVKRIGTLYIAHLSSIAIGFAVYAGASLWLNQPDLLIPDERHWILDQTVQSLFGIGALTYQTGNFNILPMYIGMLALLPFIMILARISLLLALASSAVLWLVANIFHFGPPNFPGNGVWYFNPLTWQLIFTIGFCCGVHLRRGTRIAPSPLIYAAALAYLIAAALLVMLPLWDRFPVLPEWVWISGFNKSWVGLFRLVHLLAFAYVILCSPIPAFLKARLTHDNWIVSLGRNTLPVFWLSTLLAVIGHIIREDVFMLPNDPMLTMKSFAIDCLIVGVGAALLFALALLLDWLKPGAKPRQHASEAPRRLGAARLELAE</sequence>
<keyword evidence="1" id="KW-1133">Transmembrane helix</keyword>
<evidence type="ECO:0000313" key="3">
    <source>
        <dbReference type="Proteomes" id="UP000184485"/>
    </source>
</evidence>
<feature type="transmembrane region" description="Helical" evidence="1">
    <location>
        <begin position="87"/>
        <end position="110"/>
    </location>
</feature>
<dbReference type="InterPro" id="IPR014550">
    <property type="entry name" value="UCP028704_OpgC"/>
</dbReference>
<name>A0A1M5JGX6_9HYPH</name>
<dbReference type="PANTHER" id="PTHR38592:SF3">
    <property type="entry name" value="BLL4819 PROTEIN"/>
    <property type="match status" value="1"/>
</dbReference>
<feature type="transmembrane region" description="Helical" evidence="1">
    <location>
        <begin position="308"/>
        <end position="328"/>
    </location>
</feature>
<dbReference type="PIRSF" id="PIRSF028704">
    <property type="entry name" value="UPC028704"/>
    <property type="match status" value="1"/>
</dbReference>
<evidence type="ECO:0000256" key="1">
    <source>
        <dbReference type="SAM" id="Phobius"/>
    </source>
</evidence>
<proteinExistence type="predicted"/>
<dbReference type="EMBL" id="FQUP01000004">
    <property type="protein sequence ID" value="SHG39519.1"/>
    <property type="molecule type" value="Genomic_DNA"/>
</dbReference>
<evidence type="ECO:0000313" key="2">
    <source>
        <dbReference type="EMBL" id="SHG39519.1"/>
    </source>
</evidence>
<feature type="transmembrane region" description="Helical" evidence="1">
    <location>
        <begin position="17"/>
        <end position="37"/>
    </location>
</feature>
<dbReference type="Proteomes" id="UP000184485">
    <property type="component" value="Unassembled WGS sequence"/>
</dbReference>
<accession>A0A1M5JGX6</accession>
<dbReference type="RefSeq" id="WP_073056773.1">
    <property type="nucleotide sequence ID" value="NZ_FQUP01000004.1"/>
</dbReference>
<reference evidence="2 3" key="1">
    <citation type="submission" date="2016-11" db="EMBL/GenBank/DDBJ databases">
        <authorList>
            <person name="Jaros S."/>
            <person name="Januszkiewicz K."/>
            <person name="Wedrychowicz H."/>
        </authorList>
    </citation>
    <scope>NUCLEOTIDE SEQUENCE [LARGE SCALE GENOMIC DNA]</scope>
    <source>
        <strain evidence="2 3">DSM 19436</strain>
    </source>
</reference>